<dbReference type="GO" id="GO:0016020">
    <property type="term" value="C:membrane"/>
    <property type="evidence" value="ECO:0007669"/>
    <property type="project" value="UniProtKB-SubCell"/>
</dbReference>
<comment type="similarity">
    <text evidence="2">Belongs to the TrbI/VirB10 family.</text>
</comment>
<evidence type="ECO:0000313" key="7">
    <source>
        <dbReference type="EMBL" id="TPG46004.1"/>
    </source>
</evidence>
<feature type="region of interest" description="Disordered" evidence="6">
    <location>
        <begin position="61"/>
        <end position="107"/>
    </location>
</feature>
<name>A0A502F9M8_9PROT</name>
<feature type="region of interest" description="Disordered" evidence="6">
    <location>
        <begin position="1"/>
        <end position="21"/>
    </location>
</feature>
<reference evidence="7 8" key="1">
    <citation type="journal article" date="2019" name="Environ. Microbiol.">
        <title>Species interactions and distinct microbial communities in high Arctic permafrost affected cryosols are associated with the CH4 and CO2 gas fluxes.</title>
        <authorList>
            <person name="Altshuler I."/>
            <person name="Hamel J."/>
            <person name="Turney S."/>
            <person name="Magnuson E."/>
            <person name="Levesque R."/>
            <person name="Greer C."/>
            <person name="Whyte L.G."/>
        </authorList>
    </citation>
    <scope>NUCLEOTIDE SEQUENCE [LARGE SCALE GENOMIC DNA]</scope>
    <source>
        <strain evidence="7 8">S9.3B</strain>
    </source>
</reference>
<dbReference type="CDD" id="cd16429">
    <property type="entry name" value="VirB10"/>
    <property type="match status" value="1"/>
</dbReference>
<dbReference type="OrthoDB" id="9807354at2"/>
<evidence type="ECO:0000256" key="3">
    <source>
        <dbReference type="ARBA" id="ARBA00022692"/>
    </source>
</evidence>
<dbReference type="RefSeq" id="WP_140886567.1">
    <property type="nucleotide sequence ID" value="NZ_RCZP01000043.1"/>
</dbReference>
<comment type="subcellular location">
    <subcellularLocation>
        <location evidence="1">Membrane</location>
        <topology evidence="1">Single-pass membrane protein</topology>
    </subcellularLocation>
</comment>
<evidence type="ECO:0000256" key="2">
    <source>
        <dbReference type="ARBA" id="ARBA00010265"/>
    </source>
</evidence>
<dbReference type="Gene3D" id="2.40.128.260">
    <property type="entry name" value="Type IV secretion system, VirB10/TraB/TrbI"/>
    <property type="match status" value="1"/>
</dbReference>
<keyword evidence="4" id="KW-1133">Transmembrane helix</keyword>
<feature type="compositionally biased region" description="Low complexity" evidence="6">
    <location>
        <begin position="78"/>
        <end position="92"/>
    </location>
</feature>
<proteinExistence type="inferred from homology"/>
<dbReference type="EMBL" id="RCZP01000043">
    <property type="protein sequence ID" value="TPG46004.1"/>
    <property type="molecule type" value="Genomic_DNA"/>
</dbReference>
<keyword evidence="5" id="KW-0472">Membrane</keyword>
<keyword evidence="3" id="KW-0812">Transmembrane</keyword>
<keyword evidence="8" id="KW-1185">Reference proteome</keyword>
<gene>
    <name evidence="7" type="ORF">EAH89_25615</name>
</gene>
<evidence type="ECO:0000313" key="8">
    <source>
        <dbReference type="Proteomes" id="UP000317078"/>
    </source>
</evidence>
<evidence type="ECO:0008006" key="9">
    <source>
        <dbReference type="Google" id="ProtNLM"/>
    </source>
</evidence>
<protein>
    <recommendedName>
        <fullName evidence="9">TrbI/VirB10 family protein</fullName>
    </recommendedName>
</protein>
<dbReference type="Pfam" id="PF03743">
    <property type="entry name" value="TrbI"/>
    <property type="match status" value="1"/>
</dbReference>
<dbReference type="Proteomes" id="UP000317078">
    <property type="component" value="Unassembled WGS sequence"/>
</dbReference>
<evidence type="ECO:0000256" key="6">
    <source>
        <dbReference type="SAM" id="MobiDB-lite"/>
    </source>
</evidence>
<evidence type="ECO:0000256" key="5">
    <source>
        <dbReference type="ARBA" id="ARBA00023136"/>
    </source>
</evidence>
<evidence type="ECO:0000256" key="4">
    <source>
        <dbReference type="ARBA" id="ARBA00022989"/>
    </source>
</evidence>
<accession>A0A502F9M8</accession>
<sequence length="355" mass="36633">MSDREEPAVAKKPGGLSGPQKTTLLVLGTAGVLAFVFWRNPPGQEEPRPTGGPSAIEAAMINFRSPVPETSVPPRPQPEQAQAQIPAARPQPGNQGSGPAAPRGRMTSYAPVEPYAYAKPATPAAAAQAGVSGMPVSAGVGTPQETRVAFAGSTIPGRRVGAAMDMTFVLRPGVYTCELQTALNSERPGPFFCLTDKPIRSQAGVLLMEKGTTITGTYDSQVGQGQERINGLNAFAITPSGIPVPLGAQAGDSLGRTGMAGNVNTHWRERFGSAALLLLSQGAVNIAQDAVRSGLSGSGSTSINIQGAGLDRAITDALGAGRTIQNTVTKNQGEQISFLVVEPVDFSPALSLDVR</sequence>
<dbReference type="InterPro" id="IPR042217">
    <property type="entry name" value="T4SS_VirB10/TrbI"/>
</dbReference>
<dbReference type="AlphaFoldDB" id="A0A502F9M8"/>
<dbReference type="InterPro" id="IPR005498">
    <property type="entry name" value="T4SS_VirB10/TraB/TrbI"/>
</dbReference>
<comment type="caution">
    <text evidence="7">The sequence shown here is derived from an EMBL/GenBank/DDBJ whole genome shotgun (WGS) entry which is preliminary data.</text>
</comment>
<organism evidence="7 8">
    <name type="scientific">Muricoccus nepalensis</name>
    <dbReference type="NCBI Taxonomy" id="1854500"/>
    <lineage>
        <taxon>Bacteria</taxon>
        <taxon>Pseudomonadati</taxon>
        <taxon>Pseudomonadota</taxon>
        <taxon>Alphaproteobacteria</taxon>
        <taxon>Acetobacterales</taxon>
        <taxon>Roseomonadaceae</taxon>
        <taxon>Muricoccus</taxon>
    </lineage>
</organism>
<evidence type="ECO:0000256" key="1">
    <source>
        <dbReference type="ARBA" id="ARBA00004167"/>
    </source>
</evidence>